<comment type="caution">
    <text evidence="1">The sequence shown here is derived from an EMBL/GenBank/DDBJ whole genome shotgun (WGS) entry which is preliminary data.</text>
</comment>
<evidence type="ECO:0000313" key="1">
    <source>
        <dbReference type="EMBL" id="MFA0809491.1"/>
    </source>
</evidence>
<name>A0ABV4NTR1_9GAMM</name>
<dbReference type="Proteomes" id="UP001569428">
    <property type="component" value="Unassembled WGS sequence"/>
</dbReference>
<accession>A0ABV4NTR1</accession>
<gene>
    <name evidence="1" type="ORF">ACCI49_01045</name>
</gene>
<sequence length="66" mass="7314">MKKLPIKDMIDRHYSGDRNLVASCAGVSKVQQVNNWVSKGREVVELKDGGFALLSDKVIIIKTPSE</sequence>
<proteinExistence type="predicted"/>
<protein>
    <recommendedName>
        <fullName evidence="3">Cro/Cl family transcriptional regulator</fullName>
    </recommendedName>
</protein>
<organism evidence="1 2">
    <name type="scientific">Microbulbifer epialgicus</name>
    <dbReference type="NCBI Taxonomy" id="393907"/>
    <lineage>
        <taxon>Bacteria</taxon>
        <taxon>Pseudomonadati</taxon>
        <taxon>Pseudomonadota</taxon>
        <taxon>Gammaproteobacteria</taxon>
        <taxon>Cellvibrionales</taxon>
        <taxon>Microbulbiferaceae</taxon>
        <taxon>Microbulbifer</taxon>
    </lineage>
</organism>
<keyword evidence="2" id="KW-1185">Reference proteome</keyword>
<evidence type="ECO:0008006" key="3">
    <source>
        <dbReference type="Google" id="ProtNLM"/>
    </source>
</evidence>
<dbReference type="RefSeq" id="WP_371837109.1">
    <property type="nucleotide sequence ID" value="NZ_JBGMEK010000001.1"/>
</dbReference>
<dbReference type="EMBL" id="JBGMEK010000001">
    <property type="protein sequence ID" value="MFA0809491.1"/>
    <property type="molecule type" value="Genomic_DNA"/>
</dbReference>
<evidence type="ECO:0000313" key="2">
    <source>
        <dbReference type="Proteomes" id="UP001569428"/>
    </source>
</evidence>
<reference evidence="1 2" key="1">
    <citation type="submission" date="2024-08" db="EMBL/GenBank/DDBJ databases">
        <authorList>
            <person name="Ishaq N."/>
        </authorList>
    </citation>
    <scope>NUCLEOTIDE SEQUENCE [LARGE SCALE GENOMIC DNA]</scope>
    <source>
        <strain evidence="1 2">DSM 18651</strain>
    </source>
</reference>